<dbReference type="EMBL" id="JADJEV010000005">
    <property type="protein sequence ID" value="MBK6975253.1"/>
    <property type="molecule type" value="Genomic_DNA"/>
</dbReference>
<name>A0A9D7E295_9PROT</name>
<feature type="chain" id="PRO_5038615036" evidence="1">
    <location>
        <begin position="23"/>
        <end position="45"/>
    </location>
</feature>
<organism evidence="2 3">
    <name type="scientific">Candidatus Methylophosphatis roskildensis</name>
    <dbReference type="NCBI Taxonomy" id="2899263"/>
    <lineage>
        <taxon>Bacteria</taxon>
        <taxon>Pseudomonadati</taxon>
        <taxon>Pseudomonadota</taxon>
        <taxon>Betaproteobacteria</taxon>
        <taxon>Nitrosomonadales</taxon>
        <taxon>Sterolibacteriaceae</taxon>
        <taxon>Candidatus Methylophosphatis</taxon>
    </lineage>
</organism>
<reference evidence="2" key="1">
    <citation type="submission" date="2020-10" db="EMBL/GenBank/DDBJ databases">
        <title>Connecting structure to function with the recovery of over 1000 high-quality activated sludge metagenome-assembled genomes encoding full-length rRNA genes using long-read sequencing.</title>
        <authorList>
            <person name="Singleton C.M."/>
            <person name="Petriglieri F."/>
            <person name="Kristensen J.M."/>
            <person name="Kirkegaard R.H."/>
            <person name="Michaelsen T.Y."/>
            <person name="Andersen M.H."/>
            <person name="Karst S.M."/>
            <person name="Dueholm M.S."/>
            <person name="Nielsen P.H."/>
            <person name="Albertsen M."/>
        </authorList>
    </citation>
    <scope>NUCLEOTIDE SEQUENCE</scope>
    <source>
        <strain evidence="2">Bjer_18-Q3-R1-45_BAT3C.347</strain>
    </source>
</reference>
<comment type="caution">
    <text evidence="2">The sequence shown here is derived from an EMBL/GenBank/DDBJ whole genome shotgun (WGS) entry which is preliminary data.</text>
</comment>
<keyword evidence="1" id="KW-0732">Signal</keyword>
<evidence type="ECO:0000256" key="1">
    <source>
        <dbReference type="SAM" id="SignalP"/>
    </source>
</evidence>
<accession>A0A9D7E295</accession>
<dbReference type="PROSITE" id="PS51257">
    <property type="entry name" value="PROKAR_LIPOPROTEIN"/>
    <property type="match status" value="1"/>
</dbReference>
<dbReference type="Proteomes" id="UP000807785">
    <property type="component" value="Unassembled WGS sequence"/>
</dbReference>
<evidence type="ECO:0000313" key="3">
    <source>
        <dbReference type="Proteomes" id="UP000807785"/>
    </source>
</evidence>
<protein>
    <submittedName>
        <fullName evidence="2">Uncharacterized protein</fullName>
    </submittedName>
</protein>
<feature type="signal peptide" evidence="1">
    <location>
        <begin position="1"/>
        <end position="22"/>
    </location>
</feature>
<sequence length="45" mass="4795">MMKRIAALLAFALMFASTSVFACPGDKMKDDGKADSGQMSPKPKT</sequence>
<evidence type="ECO:0000313" key="2">
    <source>
        <dbReference type="EMBL" id="MBK6975253.1"/>
    </source>
</evidence>
<proteinExistence type="predicted"/>
<dbReference type="AlphaFoldDB" id="A0A9D7E295"/>
<gene>
    <name evidence="2" type="ORF">IPH26_20705</name>
</gene>